<dbReference type="Proteomes" id="UP001156666">
    <property type="component" value="Unassembled WGS sequence"/>
</dbReference>
<reference evidence="6" key="1">
    <citation type="journal article" date="2014" name="Int. J. Syst. Evol. Microbiol.">
        <title>Complete genome sequence of Corynebacterium casei LMG S-19264T (=DSM 44701T), isolated from a smear-ripened cheese.</title>
        <authorList>
            <consortium name="US DOE Joint Genome Institute (JGI-PGF)"/>
            <person name="Walter F."/>
            <person name="Albersmeier A."/>
            <person name="Kalinowski J."/>
            <person name="Ruckert C."/>
        </authorList>
    </citation>
    <scope>NUCLEOTIDE SEQUENCE</scope>
    <source>
        <strain evidence="6">NBRC 108769</strain>
    </source>
</reference>
<comment type="caution">
    <text evidence="6">The sequence shown here is derived from an EMBL/GenBank/DDBJ whole genome shotgun (WGS) entry which is preliminary data.</text>
</comment>
<keyword evidence="7" id="KW-1185">Reference proteome</keyword>
<dbReference type="GO" id="GO:0009251">
    <property type="term" value="P:glucan catabolic process"/>
    <property type="evidence" value="ECO:0007669"/>
    <property type="project" value="TreeGrafter"/>
</dbReference>
<evidence type="ECO:0000313" key="7">
    <source>
        <dbReference type="Proteomes" id="UP001156666"/>
    </source>
</evidence>
<reference evidence="6" key="2">
    <citation type="submission" date="2023-01" db="EMBL/GenBank/DDBJ databases">
        <title>Draft genome sequence of Portibacter lacus strain NBRC 108769.</title>
        <authorList>
            <person name="Sun Q."/>
            <person name="Mori K."/>
        </authorList>
    </citation>
    <scope>NUCLEOTIDE SEQUENCE</scope>
    <source>
        <strain evidence="6">NBRC 108769</strain>
    </source>
</reference>
<dbReference type="Pfam" id="PF18962">
    <property type="entry name" value="Por_Secre_tail"/>
    <property type="match status" value="1"/>
</dbReference>
<gene>
    <name evidence="6" type="ORF">GCM10007940_33180</name>
</gene>
<dbReference type="AlphaFoldDB" id="A0AA37WFK0"/>
<evidence type="ECO:0000313" key="6">
    <source>
        <dbReference type="EMBL" id="GLR18702.1"/>
    </source>
</evidence>
<dbReference type="PANTHER" id="PTHR34142:SF1">
    <property type="entry name" value="GLYCOSIDE HYDROLASE FAMILY 5 DOMAIN-CONTAINING PROTEIN"/>
    <property type="match status" value="1"/>
</dbReference>
<evidence type="ECO:0000259" key="5">
    <source>
        <dbReference type="Pfam" id="PF18962"/>
    </source>
</evidence>
<keyword evidence="2 3" id="KW-0326">Glycosidase</keyword>
<proteinExistence type="inferred from homology"/>
<name>A0AA37WFK0_9BACT</name>
<dbReference type="InterPro" id="IPR017853">
    <property type="entry name" value="GH"/>
</dbReference>
<dbReference type="SUPFAM" id="SSF51445">
    <property type="entry name" value="(Trans)glycosidases"/>
    <property type="match status" value="1"/>
</dbReference>
<keyword evidence="1 3" id="KW-0378">Hydrolase</keyword>
<dbReference type="Pfam" id="PF00150">
    <property type="entry name" value="Cellulase"/>
    <property type="match status" value="1"/>
</dbReference>
<protein>
    <submittedName>
        <fullName evidence="6">Uncharacterized protein</fullName>
    </submittedName>
</protein>
<comment type="similarity">
    <text evidence="3">Belongs to the glycosyl hydrolase 5 (cellulase A) family.</text>
</comment>
<evidence type="ECO:0000256" key="1">
    <source>
        <dbReference type="ARBA" id="ARBA00022801"/>
    </source>
</evidence>
<feature type="domain" description="Glycoside hydrolase family 5" evidence="4">
    <location>
        <begin position="42"/>
        <end position="295"/>
    </location>
</feature>
<dbReference type="InterPro" id="IPR001547">
    <property type="entry name" value="Glyco_hydro_5"/>
</dbReference>
<sequence>MRLRICFLFLIFIGLNHISGQETIHTSDDAVIGPCGDTLILRGVNYAPFNWGYSAAELHIDEIAKSGANCVRIVWFEDAQAEAPNTVYQDPLKLREVLEACISNGMIPIIELHDQTCQNDGDALLALADWYLQDWVVELIEEYKHSIILNLFNEALHINWTGDVASGETAFVATYTSVIQKIRDGGITVPLMIDGSECGTNLKSLANMAPDLAMADPLKNLIFSTHSYWQDYADSPEEMSALIEQAAATKLPFVIGELANFQDDQFECQYTLDYEYLLELCAEYNMGWMAWSWDRDNCGLRQVTEDGIFENLTVFGESIVNHPLYGLGTNPPSKSAYLNTDSGCSTIVSEQYLKSEITIYPNPVRDVLEIKAEVRKLLNADIQIYNPEGTLLLSLGNNFEKEKSINLSGFPSGIYFLKVGSEVKRFVKF</sequence>
<dbReference type="PANTHER" id="PTHR34142">
    <property type="entry name" value="ENDO-BETA-1,4-GLUCANASE A"/>
    <property type="match status" value="1"/>
</dbReference>
<feature type="domain" description="Secretion system C-terminal sorting" evidence="5">
    <location>
        <begin position="359"/>
        <end position="426"/>
    </location>
</feature>
<dbReference type="GO" id="GO:0004553">
    <property type="term" value="F:hydrolase activity, hydrolyzing O-glycosyl compounds"/>
    <property type="evidence" value="ECO:0007669"/>
    <property type="project" value="InterPro"/>
</dbReference>
<dbReference type="RefSeq" id="WP_235294175.1">
    <property type="nucleotide sequence ID" value="NZ_BSOH01000021.1"/>
</dbReference>
<organism evidence="6 7">
    <name type="scientific">Portibacter lacus</name>
    <dbReference type="NCBI Taxonomy" id="1099794"/>
    <lineage>
        <taxon>Bacteria</taxon>
        <taxon>Pseudomonadati</taxon>
        <taxon>Bacteroidota</taxon>
        <taxon>Saprospiria</taxon>
        <taxon>Saprospirales</taxon>
        <taxon>Haliscomenobacteraceae</taxon>
        <taxon>Portibacter</taxon>
    </lineage>
</organism>
<accession>A0AA37WFK0</accession>
<evidence type="ECO:0000259" key="4">
    <source>
        <dbReference type="Pfam" id="PF00150"/>
    </source>
</evidence>
<dbReference type="Gene3D" id="3.20.20.80">
    <property type="entry name" value="Glycosidases"/>
    <property type="match status" value="1"/>
</dbReference>
<dbReference type="EMBL" id="BSOH01000021">
    <property type="protein sequence ID" value="GLR18702.1"/>
    <property type="molecule type" value="Genomic_DNA"/>
</dbReference>
<evidence type="ECO:0000256" key="2">
    <source>
        <dbReference type="ARBA" id="ARBA00023295"/>
    </source>
</evidence>
<dbReference type="InterPro" id="IPR026444">
    <property type="entry name" value="Secre_tail"/>
</dbReference>
<evidence type="ECO:0000256" key="3">
    <source>
        <dbReference type="RuleBase" id="RU361153"/>
    </source>
</evidence>
<dbReference type="NCBIfam" id="TIGR04183">
    <property type="entry name" value="Por_Secre_tail"/>
    <property type="match status" value="1"/>
</dbReference>